<feature type="chain" id="PRO_5004737578" evidence="1">
    <location>
        <begin position="19"/>
        <end position="202"/>
    </location>
</feature>
<feature type="signal peptide" evidence="1">
    <location>
        <begin position="1"/>
        <end position="18"/>
    </location>
</feature>
<dbReference type="InterPro" id="IPR012674">
    <property type="entry name" value="Calycin"/>
</dbReference>
<evidence type="ECO:0000313" key="2">
    <source>
        <dbReference type="EMBL" id="JAB69289.1"/>
    </source>
</evidence>
<keyword evidence="1" id="KW-0732">Signal</keyword>
<dbReference type="Gene3D" id="2.40.128.20">
    <property type="match status" value="1"/>
</dbReference>
<evidence type="ECO:0000256" key="1">
    <source>
        <dbReference type="SAM" id="SignalP"/>
    </source>
</evidence>
<dbReference type="AlphaFoldDB" id="V5GYA4"/>
<reference evidence="2" key="1">
    <citation type="journal article" date="2015" name="Sci. Rep.">
        <title>Tissue- and time-dependent transcription in Ixodes ricinus salivary glands and midguts when blood feeding on the vertebrate host.</title>
        <authorList>
            <person name="Kotsyfakis M."/>
            <person name="Schwarz A."/>
            <person name="Erhart J."/>
            <person name="Ribeiro J.M."/>
        </authorList>
    </citation>
    <scope>NUCLEOTIDE SEQUENCE</scope>
    <source>
        <tissue evidence="2">Salivary gland and midgut</tissue>
    </source>
</reference>
<organism evidence="2">
    <name type="scientific">Ixodes ricinus</name>
    <name type="common">Common tick</name>
    <name type="synonym">Acarus ricinus</name>
    <dbReference type="NCBI Taxonomy" id="34613"/>
    <lineage>
        <taxon>Eukaryota</taxon>
        <taxon>Metazoa</taxon>
        <taxon>Ecdysozoa</taxon>
        <taxon>Arthropoda</taxon>
        <taxon>Chelicerata</taxon>
        <taxon>Arachnida</taxon>
        <taxon>Acari</taxon>
        <taxon>Parasitiformes</taxon>
        <taxon>Ixodida</taxon>
        <taxon>Ixodoidea</taxon>
        <taxon>Ixodidae</taxon>
        <taxon>Ixodinae</taxon>
        <taxon>Ixodes</taxon>
    </lineage>
</organism>
<sequence length="202" mass="23373">MKALFILVMAAFCSSAKSTSSCNCQHAEDFLLSSQLDIPRDPWDFLTSPERLYLMYMPRSLKLDAIQCVISEWKGIVIDRLLLQRTVLWKGKGIVRNKTVAITMTDPCQHTPQDSFVTTAFDIVVEFKTMYADKQCLILQIRKRNEVSGLRKECAYWAKDGYKDNPLRHCRYMYLLFCGGNYREVYNKEACKNLVKKSTSHT</sequence>
<proteinExistence type="evidence at transcript level"/>
<dbReference type="SUPFAM" id="SSF50814">
    <property type="entry name" value="Lipocalins"/>
    <property type="match status" value="1"/>
</dbReference>
<name>V5GYA4_IXORI</name>
<accession>V5GYA4</accession>
<dbReference type="EMBL" id="GANP01015179">
    <property type="protein sequence ID" value="JAB69289.1"/>
    <property type="molecule type" value="mRNA"/>
</dbReference>
<protein>
    <submittedName>
        <fullName evidence="2">Putative lipocalin-7 1</fullName>
    </submittedName>
</protein>